<dbReference type="InterPro" id="IPR011635">
    <property type="entry name" value="CARDB"/>
</dbReference>
<evidence type="ECO:0000256" key="2">
    <source>
        <dbReference type="SAM" id="Phobius"/>
    </source>
</evidence>
<keyword evidence="2" id="KW-1133">Transmembrane helix</keyword>
<dbReference type="Gene3D" id="2.60.40.10">
    <property type="entry name" value="Immunoglobulins"/>
    <property type="match status" value="1"/>
</dbReference>
<keyword evidence="2" id="KW-0812">Transmembrane</keyword>
<protein>
    <recommendedName>
        <fullName evidence="3">CARDB domain-containing protein</fullName>
    </recommendedName>
</protein>
<comment type="caution">
    <text evidence="4">The sequence shown here is derived from an EMBL/GenBank/DDBJ whole genome shotgun (WGS) entry which is preliminary data.</text>
</comment>
<reference evidence="4" key="2">
    <citation type="submission" date="2020-09" db="EMBL/GenBank/DDBJ databases">
        <authorList>
            <person name="Sun Q."/>
            <person name="Ohkuma M."/>
        </authorList>
    </citation>
    <scope>NUCLEOTIDE SEQUENCE</scope>
    <source>
        <strain evidence="4">JCM 19018</strain>
    </source>
</reference>
<reference evidence="4" key="1">
    <citation type="journal article" date="2014" name="Int. J. Syst. Evol. Microbiol.">
        <title>Complete genome sequence of Corynebacterium casei LMG S-19264T (=DSM 44701T), isolated from a smear-ripened cheese.</title>
        <authorList>
            <consortium name="US DOE Joint Genome Institute (JGI-PGF)"/>
            <person name="Walter F."/>
            <person name="Albersmeier A."/>
            <person name="Kalinowski J."/>
            <person name="Ruckert C."/>
        </authorList>
    </citation>
    <scope>NUCLEOTIDE SEQUENCE</scope>
    <source>
        <strain evidence="4">JCM 19018</strain>
    </source>
</reference>
<feature type="region of interest" description="Disordered" evidence="1">
    <location>
        <begin position="419"/>
        <end position="447"/>
    </location>
</feature>
<dbReference type="AlphaFoldDB" id="A0A830F631"/>
<dbReference type="Pfam" id="PF07705">
    <property type="entry name" value="CARDB"/>
    <property type="match status" value="1"/>
</dbReference>
<dbReference type="PANTHER" id="PTHR35902:SF6">
    <property type="entry name" value="CONSERVED WITHIN P. AEROPHILUM"/>
    <property type="match status" value="1"/>
</dbReference>
<proteinExistence type="predicted"/>
<evidence type="ECO:0000256" key="1">
    <source>
        <dbReference type="SAM" id="MobiDB-lite"/>
    </source>
</evidence>
<feature type="transmembrane region" description="Helical" evidence="2">
    <location>
        <begin position="448"/>
        <end position="471"/>
    </location>
</feature>
<name>A0A830F631_9EURY</name>
<dbReference type="EMBL" id="BMPD01000007">
    <property type="protein sequence ID" value="GGK79208.1"/>
    <property type="molecule type" value="Genomic_DNA"/>
</dbReference>
<organism evidence="4 5">
    <name type="scientific">Haloarcula sebkhae</name>
    <dbReference type="NCBI Taxonomy" id="932660"/>
    <lineage>
        <taxon>Archaea</taxon>
        <taxon>Methanobacteriati</taxon>
        <taxon>Methanobacteriota</taxon>
        <taxon>Stenosarchaea group</taxon>
        <taxon>Halobacteria</taxon>
        <taxon>Halobacteriales</taxon>
        <taxon>Haloarculaceae</taxon>
        <taxon>Haloarcula</taxon>
    </lineage>
</organism>
<sequence>MASTGAAQTGSDAYVTVGNISVSPETPEPGERVTIRAEFRNSGSSSAAITITEASLRSGGSLLDTADDLGSLGVGDSTEVPFSTTFDSEGEKKLTIVLRGTSPNGGISVIKKPAYLEVERSSDVTLAVTEVYETDAAVGAETPINVTVANGNSEAITGVQLKLSGASVNDPNRITGSINGGTEEHFQYEITFDKRGTQTLSGEVMYNTVDGDARTTTKAVSIDVVRPEVRSDVSAKTLSNGDTEVTLTNFGNTRFSDVEIAAMEDDDIVAQNLMADIAPDSNESVVFDIPSSVDGTVTYTATYTAAGTSHTTSLQDQSTVSGEIRLVSVEASQSGTGITISGDAANLGSTTADSVLVSVADTDKVSPTAPTGEYYVGEVEKSEFSTFELTAETGSSTDSIPIEITYVVDGDRVTTTQEIGIKATGNKNTPRNNDQGQSANDQNPPESGLPLTAIGVTLAFIAIGIIGFGVYRWRNS</sequence>
<keyword evidence="2" id="KW-0472">Membrane</keyword>
<feature type="compositionally biased region" description="Polar residues" evidence="1">
    <location>
        <begin position="425"/>
        <end position="445"/>
    </location>
</feature>
<accession>A0A830F631</accession>
<feature type="domain" description="CARDB" evidence="3">
    <location>
        <begin position="17"/>
        <end position="97"/>
    </location>
</feature>
<dbReference type="OrthoDB" id="233649at2157"/>
<gene>
    <name evidence="4" type="ORF">GCM10009067_34350</name>
</gene>
<dbReference type="Proteomes" id="UP000614221">
    <property type="component" value="Unassembled WGS sequence"/>
</dbReference>
<evidence type="ECO:0000313" key="4">
    <source>
        <dbReference type="EMBL" id="GGK79208.1"/>
    </source>
</evidence>
<dbReference type="RefSeq" id="WP_188979835.1">
    <property type="nucleotide sequence ID" value="NZ_BMPD01000007.1"/>
</dbReference>
<dbReference type="PANTHER" id="PTHR35902">
    <property type="entry name" value="S-LAYER DOMAIN-LIKE PROTEIN-RELATED"/>
    <property type="match status" value="1"/>
</dbReference>
<evidence type="ECO:0000259" key="3">
    <source>
        <dbReference type="Pfam" id="PF07705"/>
    </source>
</evidence>
<evidence type="ECO:0000313" key="5">
    <source>
        <dbReference type="Proteomes" id="UP000614221"/>
    </source>
</evidence>
<dbReference type="InterPro" id="IPR013783">
    <property type="entry name" value="Ig-like_fold"/>
</dbReference>